<dbReference type="InterPro" id="IPR014188">
    <property type="entry name" value="Acrylyl-CoA_reductase_AcuI"/>
</dbReference>
<dbReference type="EMBL" id="FQUL01000021">
    <property type="protein sequence ID" value="SHE75128.1"/>
    <property type="molecule type" value="Genomic_DNA"/>
</dbReference>
<dbReference type="AlphaFoldDB" id="A0A1M4W1L4"/>
<dbReference type="InterPro" id="IPR011032">
    <property type="entry name" value="GroES-like_sf"/>
</dbReference>
<dbReference type="InterPro" id="IPR020843">
    <property type="entry name" value="ER"/>
</dbReference>
<dbReference type="CDD" id="cd08288">
    <property type="entry name" value="MDR_yhdh"/>
    <property type="match status" value="1"/>
</dbReference>
<accession>A0A1M4W1L4</accession>
<protein>
    <submittedName>
        <fullName evidence="2">Putative quinone oxidoreductase, YhdH/YhfP family</fullName>
    </submittedName>
</protein>
<dbReference type="Gene3D" id="3.40.50.720">
    <property type="entry name" value="NAD(P)-binding Rossmann-like Domain"/>
    <property type="match status" value="1"/>
</dbReference>
<evidence type="ECO:0000313" key="2">
    <source>
        <dbReference type="EMBL" id="SHE75128.1"/>
    </source>
</evidence>
<name>A0A1M4W1L4_9ACTN</name>
<dbReference type="InterPro" id="IPR013154">
    <property type="entry name" value="ADH-like_N"/>
</dbReference>
<dbReference type="Pfam" id="PF08240">
    <property type="entry name" value="ADH_N"/>
    <property type="match status" value="1"/>
</dbReference>
<dbReference type="PANTHER" id="PTHR43677">
    <property type="entry name" value="SHORT-CHAIN DEHYDROGENASE/REDUCTASE"/>
    <property type="match status" value="1"/>
</dbReference>
<dbReference type="PANTHER" id="PTHR43677:SF1">
    <property type="entry name" value="ACRYLYL-COA REDUCTASE ACUI-RELATED"/>
    <property type="match status" value="1"/>
</dbReference>
<dbReference type="SMART" id="SM00829">
    <property type="entry name" value="PKS_ER"/>
    <property type="match status" value="1"/>
</dbReference>
<dbReference type="SUPFAM" id="SSF51735">
    <property type="entry name" value="NAD(P)-binding Rossmann-fold domains"/>
    <property type="match status" value="1"/>
</dbReference>
<dbReference type="RefSeq" id="WP_072790805.1">
    <property type="nucleotide sequence ID" value="NZ_FQUL01000021.1"/>
</dbReference>
<dbReference type="Pfam" id="PF00107">
    <property type="entry name" value="ADH_zinc_N"/>
    <property type="match status" value="1"/>
</dbReference>
<dbReference type="STRING" id="1121881.SAMN02745225_01509"/>
<dbReference type="Gene3D" id="3.90.180.10">
    <property type="entry name" value="Medium-chain alcohol dehydrogenases, catalytic domain"/>
    <property type="match status" value="1"/>
</dbReference>
<dbReference type="Proteomes" id="UP000184295">
    <property type="component" value="Unassembled WGS sequence"/>
</dbReference>
<dbReference type="InterPro" id="IPR013149">
    <property type="entry name" value="ADH-like_C"/>
</dbReference>
<sequence length="330" mass="35451">MKFKALVLDQSGDSVTAEVREVDERLLGEGELTIKVHYSTINYKDGMAITGTGKIVRSYPMIPGVDLAGEVVNSDFEEFSVGDLVVVTGFRMGELYPGGLSQFARVPARWAIKLPESISTRRAMEIGTAGLTSMLSILALEEHQVVPGSSVLVTGAAGGVGSTAVSLLSKLGYHVVASTGRRSEEPYLRELGASEIIDRSELSTPTQRPLLSERWHGAIDAVGGDTLSNILLQTRYGGCVASVGLAGGANFSTTVYPFLVRAVTLVGIDSVMTPLARRELAWSRLARDLDLSLLDKMVSYVSLSEVIDVARRIMKGEVRGRVVVDMDQES</sequence>
<reference evidence="3" key="1">
    <citation type="submission" date="2016-11" db="EMBL/GenBank/DDBJ databases">
        <authorList>
            <person name="Varghese N."/>
            <person name="Submissions S."/>
        </authorList>
    </citation>
    <scope>NUCLEOTIDE SEQUENCE [LARGE SCALE GENOMIC DNA]</scope>
    <source>
        <strain evidence="3">DSM 19514</strain>
    </source>
</reference>
<feature type="domain" description="Enoyl reductase (ER)" evidence="1">
    <location>
        <begin position="12"/>
        <end position="324"/>
    </location>
</feature>
<dbReference type="SUPFAM" id="SSF50129">
    <property type="entry name" value="GroES-like"/>
    <property type="match status" value="1"/>
</dbReference>
<gene>
    <name evidence="2" type="ORF">SAMN02745225_01509</name>
</gene>
<dbReference type="InterPro" id="IPR036291">
    <property type="entry name" value="NAD(P)-bd_dom_sf"/>
</dbReference>
<evidence type="ECO:0000313" key="3">
    <source>
        <dbReference type="Proteomes" id="UP000184295"/>
    </source>
</evidence>
<evidence type="ECO:0000259" key="1">
    <source>
        <dbReference type="SMART" id="SM00829"/>
    </source>
</evidence>
<keyword evidence="3" id="KW-1185">Reference proteome</keyword>
<organism evidence="2 3">
    <name type="scientific">Ferrithrix thermotolerans DSM 19514</name>
    <dbReference type="NCBI Taxonomy" id="1121881"/>
    <lineage>
        <taxon>Bacteria</taxon>
        <taxon>Bacillati</taxon>
        <taxon>Actinomycetota</taxon>
        <taxon>Acidimicrobiia</taxon>
        <taxon>Acidimicrobiales</taxon>
        <taxon>Acidimicrobiaceae</taxon>
        <taxon>Ferrithrix</taxon>
    </lineage>
</organism>
<dbReference type="InterPro" id="IPR051397">
    <property type="entry name" value="Zn-ADH-like_protein"/>
</dbReference>
<dbReference type="OrthoDB" id="9782155at2"/>
<dbReference type="NCBIfam" id="TIGR02823">
    <property type="entry name" value="oxido_YhdH"/>
    <property type="match status" value="1"/>
</dbReference>
<dbReference type="GO" id="GO:0043957">
    <property type="term" value="F:acryloyl-CoA reductase (NADPH) activity"/>
    <property type="evidence" value="ECO:0007669"/>
    <property type="project" value="TreeGrafter"/>
</dbReference>
<proteinExistence type="predicted"/>